<proteinExistence type="predicted"/>
<protein>
    <recommendedName>
        <fullName evidence="4">ODAD1 central coiled coil region domain-containing protein</fullName>
    </recommendedName>
</protein>
<accession>A0A077ZV89</accession>
<feature type="region of interest" description="Disordered" evidence="3">
    <location>
        <begin position="191"/>
        <end position="240"/>
    </location>
</feature>
<feature type="region of interest" description="Disordered" evidence="3">
    <location>
        <begin position="539"/>
        <end position="583"/>
    </location>
</feature>
<evidence type="ECO:0000259" key="4">
    <source>
        <dbReference type="Pfam" id="PF21773"/>
    </source>
</evidence>
<keyword evidence="1 2" id="KW-0175">Coiled coil</keyword>
<feature type="domain" description="ODAD1 central coiled coil region" evidence="4">
    <location>
        <begin position="80"/>
        <end position="219"/>
    </location>
</feature>
<dbReference type="InterPro" id="IPR051876">
    <property type="entry name" value="ODA-DC/CCD"/>
</dbReference>
<organism evidence="5 6">
    <name type="scientific">Stylonychia lemnae</name>
    <name type="common">Ciliate</name>
    <dbReference type="NCBI Taxonomy" id="5949"/>
    <lineage>
        <taxon>Eukaryota</taxon>
        <taxon>Sar</taxon>
        <taxon>Alveolata</taxon>
        <taxon>Ciliophora</taxon>
        <taxon>Intramacronucleata</taxon>
        <taxon>Spirotrichea</taxon>
        <taxon>Stichotrichia</taxon>
        <taxon>Sporadotrichida</taxon>
        <taxon>Oxytrichidae</taxon>
        <taxon>Stylonychinae</taxon>
        <taxon>Stylonychia</taxon>
    </lineage>
</organism>
<feature type="coiled-coil region" evidence="2">
    <location>
        <begin position="355"/>
        <end position="400"/>
    </location>
</feature>
<dbReference type="EMBL" id="CCKQ01002447">
    <property type="protein sequence ID" value="CDW73539.1"/>
    <property type="molecule type" value="Genomic_DNA"/>
</dbReference>
<evidence type="ECO:0000256" key="1">
    <source>
        <dbReference type="ARBA" id="ARBA00023054"/>
    </source>
</evidence>
<feature type="compositionally biased region" description="Low complexity" evidence="3">
    <location>
        <begin position="202"/>
        <end position="214"/>
    </location>
</feature>
<dbReference type="Pfam" id="PF21773">
    <property type="entry name" value="ODAD1_CC"/>
    <property type="match status" value="2"/>
</dbReference>
<dbReference type="PANTHER" id="PTHR21694:SF18">
    <property type="entry name" value="COILED-COIL DOMAIN-CONTAINING PROTEIN 63"/>
    <property type="match status" value="1"/>
</dbReference>
<name>A0A077ZV89_STYLE</name>
<feature type="coiled-coil region" evidence="2">
    <location>
        <begin position="81"/>
        <end position="182"/>
    </location>
</feature>
<reference evidence="5 6" key="1">
    <citation type="submission" date="2014-06" db="EMBL/GenBank/DDBJ databases">
        <authorList>
            <person name="Swart Estienne"/>
        </authorList>
    </citation>
    <scope>NUCLEOTIDE SEQUENCE [LARGE SCALE GENOMIC DNA]</scope>
    <source>
        <strain evidence="5 6">130c</strain>
    </source>
</reference>
<keyword evidence="6" id="KW-1185">Reference proteome</keyword>
<sequence length="612" mass="71995">MLQKLRENYEKKAENERLRLDELKKEIEEVKQKIEDQRIQLRKNQEVKIEQPTLQQQISNNGEDGNGRKKVKIFTSINSQIKQQEHLLDRQLQKYNEAVAKNRKFRAYIDDLRKERNVYKKINKKLKEELKLKKKDLEKELKEAEEIYLRKEMIRKKLSELKVETEKQDIDYEEELRKLRKLIDIDKKNGVFEDENSKPQGNQKTTKDSNNNNNNKDKKGILNNQKTMPTPGKNKRGSSTVNFYPTGKSPERQGFQGRDSILSPIANSNIKNQRQSGSKMFNTLGLNSNHSLSHHSKFGDHIEKKETLQTSLKQVEQYETAFQQIKEASGKQNLDQLVQMFVKWETKIFSRFSFINDMIAENDKLDEEISSVEKEIQKYKKMIEEEEKQKTQNIQRYKDKIAPESVIQKPEKSVPLRQKYKEIFEDQDEENDFLQTLRVMNALKVGIQNIFDNIGCANEHTQELVGTHGVTESNMMQYLGIIEMRTNEILQMYAACQSKGLDSNQGINQVQQPTNMAKDREKDRYYIDAPDVAAVEENKKKIPDNEKRKSQAQQQIQNDDLDDKLQQVDEKGEDNDDIKMSIKDIQRKAQEFVKENHEKFIKKKNKSKQQNK</sequence>
<gene>
    <name evidence="5" type="primary">Contig6197.g6625</name>
    <name evidence="5" type="ORF">STYLEM_2520</name>
</gene>
<evidence type="ECO:0000313" key="6">
    <source>
        <dbReference type="Proteomes" id="UP000039865"/>
    </source>
</evidence>
<feature type="region of interest" description="Disordered" evidence="3">
    <location>
        <begin position="503"/>
        <end position="524"/>
    </location>
</feature>
<dbReference type="InterPro" id="IPR049258">
    <property type="entry name" value="ODAD1_CC"/>
</dbReference>
<dbReference type="Proteomes" id="UP000039865">
    <property type="component" value="Unassembled WGS sequence"/>
</dbReference>
<dbReference type="OrthoDB" id="6766775at2759"/>
<dbReference type="PANTHER" id="PTHR21694">
    <property type="entry name" value="COILED-COIL DOMAIN-CONTAINING PROTEIN 63"/>
    <property type="match status" value="1"/>
</dbReference>
<feature type="compositionally biased region" description="Basic and acidic residues" evidence="3">
    <location>
        <begin position="539"/>
        <end position="549"/>
    </location>
</feature>
<feature type="coiled-coil region" evidence="2">
    <location>
        <begin position="6"/>
        <end position="47"/>
    </location>
</feature>
<evidence type="ECO:0000256" key="3">
    <source>
        <dbReference type="SAM" id="MobiDB-lite"/>
    </source>
</evidence>
<evidence type="ECO:0000313" key="5">
    <source>
        <dbReference type="EMBL" id="CDW73539.1"/>
    </source>
</evidence>
<dbReference type="AlphaFoldDB" id="A0A077ZV89"/>
<feature type="domain" description="ODAD1 central coiled coil region" evidence="4">
    <location>
        <begin position="304"/>
        <end position="466"/>
    </location>
</feature>
<evidence type="ECO:0000256" key="2">
    <source>
        <dbReference type="SAM" id="Coils"/>
    </source>
</evidence>
<dbReference type="InParanoid" id="A0A077ZV89"/>
<feature type="compositionally biased region" description="Polar residues" evidence="3">
    <location>
        <begin position="503"/>
        <end position="515"/>
    </location>
</feature>